<dbReference type="EMBL" id="PKLF01000015">
    <property type="protein sequence ID" value="MBE8613940.1"/>
    <property type="molecule type" value="Genomic_DNA"/>
</dbReference>
<evidence type="ECO:0000313" key="2">
    <source>
        <dbReference type="Proteomes" id="UP000650477"/>
    </source>
</evidence>
<proteinExistence type="predicted"/>
<reference evidence="1" key="1">
    <citation type="submission" date="2017-12" db="EMBL/GenBank/DDBJ databases">
        <title>Genome sequencing and analysis.</title>
        <authorList>
            <person name="Huang Y.-T."/>
        </authorList>
    </citation>
    <scope>NUCLEOTIDE SEQUENCE</scope>
    <source>
        <strain evidence="1">VGH116</strain>
    </source>
</reference>
<accession>A0A8I0Q345</accession>
<dbReference type="Proteomes" id="UP000650477">
    <property type="component" value="Unassembled WGS sequence"/>
</dbReference>
<dbReference type="AlphaFoldDB" id="A0A8I0Q345"/>
<dbReference type="RefSeq" id="WP_193830106.1">
    <property type="nucleotide sequence ID" value="NZ_JBEEWI010000024.1"/>
</dbReference>
<gene>
    <name evidence="1" type="ORF">CYG68_16245</name>
</gene>
<evidence type="ECO:0000313" key="1">
    <source>
        <dbReference type="EMBL" id="MBE8613940.1"/>
    </source>
</evidence>
<organism evidence="1 2">
    <name type="scientific">Morganella morganii</name>
    <name type="common">Proteus morganii</name>
    <dbReference type="NCBI Taxonomy" id="582"/>
    <lineage>
        <taxon>Bacteria</taxon>
        <taxon>Pseudomonadati</taxon>
        <taxon>Pseudomonadota</taxon>
        <taxon>Gammaproteobacteria</taxon>
        <taxon>Enterobacterales</taxon>
        <taxon>Morganellaceae</taxon>
        <taxon>Morganella</taxon>
    </lineage>
</organism>
<sequence length="135" mass="15062">MTRGIRNNNPGNIDYRPANNWKGQLPYDKSIEPRFCRFSAPEYGIRAIIALLRNYQGKYALKTIRGLISRWAPSNENNTNAYVSGVSKALGVDPDASVSLVYKDTAISLAKAIIYHENGCQPYSDAVFEKAYALL</sequence>
<protein>
    <submittedName>
        <fullName evidence="1">Structural protein</fullName>
    </submittedName>
</protein>
<comment type="caution">
    <text evidence="1">The sequence shown here is derived from an EMBL/GenBank/DDBJ whole genome shotgun (WGS) entry which is preliminary data.</text>
</comment>
<name>A0A8I0Q345_MORMO</name>